<evidence type="ECO:0000256" key="1">
    <source>
        <dbReference type="ARBA" id="ARBA00022723"/>
    </source>
</evidence>
<dbReference type="Gene3D" id="3.90.180.10">
    <property type="entry name" value="Medium-chain alcohol dehydrogenases, catalytic domain"/>
    <property type="match status" value="1"/>
</dbReference>
<evidence type="ECO:0000256" key="2">
    <source>
        <dbReference type="ARBA" id="ARBA00022833"/>
    </source>
</evidence>
<comment type="caution">
    <text evidence="7">The sequence shown here is derived from an EMBL/GenBank/DDBJ whole genome shotgun (WGS) entry which is preliminary data.</text>
</comment>
<feature type="domain" description="Alcohol dehydrogenase-like N-terminal" evidence="6">
    <location>
        <begin position="24"/>
        <end position="130"/>
    </location>
</feature>
<dbReference type="InterPro" id="IPR002328">
    <property type="entry name" value="ADH_Zn_CS"/>
</dbReference>
<dbReference type="PANTHER" id="PTHR43401">
    <property type="entry name" value="L-THREONINE 3-DEHYDROGENASE"/>
    <property type="match status" value="1"/>
</dbReference>
<dbReference type="PANTHER" id="PTHR43401:SF2">
    <property type="entry name" value="L-THREONINE 3-DEHYDROGENASE"/>
    <property type="match status" value="1"/>
</dbReference>
<evidence type="ECO:0000313" key="8">
    <source>
        <dbReference type="Proteomes" id="UP000664357"/>
    </source>
</evidence>
<comment type="similarity">
    <text evidence="4">Belongs to the zinc-containing alcohol dehydrogenase family.</text>
</comment>
<feature type="domain" description="Alcohol dehydrogenase-like C-terminal" evidence="5">
    <location>
        <begin position="170"/>
        <end position="289"/>
    </location>
</feature>
<reference evidence="7 8" key="1">
    <citation type="submission" date="2024-02" db="EMBL/GenBank/DDBJ databases">
        <title>The Genome Sequence of Enterococcus sp. DIV0159.</title>
        <authorList>
            <person name="Earl A."/>
            <person name="Manson A."/>
            <person name="Gilmore M."/>
            <person name="Sanders J."/>
            <person name="Shea T."/>
            <person name="Howe W."/>
            <person name="Livny J."/>
            <person name="Cuomo C."/>
            <person name="Neafsey D."/>
            <person name="Birren B."/>
        </authorList>
    </citation>
    <scope>NUCLEOTIDE SEQUENCE [LARGE SCALE GENOMIC DNA]</scope>
    <source>
        <strain evidence="7 8">665A</strain>
    </source>
</reference>
<dbReference type="Gene3D" id="3.40.50.720">
    <property type="entry name" value="NAD(P)-binding Rossmann-like Domain"/>
    <property type="match status" value="1"/>
</dbReference>
<dbReference type="InterPro" id="IPR011032">
    <property type="entry name" value="GroES-like_sf"/>
</dbReference>
<dbReference type="InterPro" id="IPR036291">
    <property type="entry name" value="NAD(P)-bd_dom_sf"/>
</dbReference>
<dbReference type="SUPFAM" id="SSF51735">
    <property type="entry name" value="NAD(P)-binding Rossmann-fold domains"/>
    <property type="match status" value="1"/>
</dbReference>
<evidence type="ECO:0000313" key="7">
    <source>
        <dbReference type="EMBL" id="MEO1772356.1"/>
    </source>
</evidence>
<comment type="cofactor">
    <cofactor evidence="4">
        <name>Zn(2+)</name>
        <dbReference type="ChEBI" id="CHEBI:29105"/>
    </cofactor>
</comment>
<dbReference type="InterPro" id="IPR013149">
    <property type="entry name" value="ADH-like_C"/>
</dbReference>
<keyword evidence="1 4" id="KW-0479">Metal-binding</keyword>
<dbReference type="InterPro" id="IPR050129">
    <property type="entry name" value="Zn_alcohol_dh"/>
</dbReference>
<dbReference type="Proteomes" id="UP000664357">
    <property type="component" value="Unassembled WGS sequence"/>
</dbReference>
<evidence type="ECO:0000256" key="3">
    <source>
        <dbReference type="ARBA" id="ARBA00023002"/>
    </source>
</evidence>
<keyword evidence="2 4" id="KW-0862">Zinc</keyword>
<evidence type="ECO:0000259" key="6">
    <source>
        <dbReference type="Pfam" id="PF08240"/>
    </source>
</evidence>
<evidence type="ECO:0000259" key="5">
    <source>
        <dbReference type="Pfam" id="PF00107"/>
    </source>
</evidence>
<dbReference type="Pfam" id="PF08240">
    <property type="entry name" value="ADH_N"/>
    <property type="match status" value="1"/>
</dbReference>
<organism evidence="7 8">
    <name type="scientific">Candidatus Enterococcus ferrettii</name>
    <dbReference type="NCBI Taxonomy" id="2815324"/>
    <lineage>
        <taxon>Bacteria</taxon>
        <taxon>Bacillati</taxon>
        <taxon>Bacillota</taxon>
        <taxon>Bacilli</taxon>
        <taxon>Lactobacillales</taxon>
        <taxon>Enterococcaceae</taxon>
        <taxon>Enterococcus</taxon>
    </lineage>
</organism>
<evidence type="ECO:0000256" key="4">
    <source>
        <dbReference type="RuleBase" id="RU361277"/>
    </source>
</evidence>
<dbReference type="PROSITE" id="PS00059">
    <property type="entry name" value="ADH_ZINC"/>
    <property type="match status" value="1"/>
</dbReference>
<dbReference type="EMBL" id="JAFREL020000004">
    <property type="protein sequence ID" value="MEO1772356.1"/>
    <property type="molecule type" value="Genomic_DNA"/>
</dbReference>
<proteinExistence type="inferred from homology"/>
<gene>
    <name evidence="7" type="ORF">JZO67_004338</name>
</gene>
<dbReference type="CDD" id="cd08236">
    <property type="entry name" value="sugar_DH"/>
    <property type="match status" value="1"/>
</dbReference>
<keyword evidence="3" id="KW-0560">Oxidoreductase</keyword>
<dbReference type="InterPro" id="IPR013154">
    <property type="entry name" value="ADH-like_N"/>
</dbReference>
<name>A0ABV0EUN5_9ENTE</name>
<protein>
    <submittedName>
        <fullName evidence="7">Chlorophyll synthesis pathway protein BchC</fullName>
    </submittedName>
</protein>
<dbReference type="SUPFAM" id="SSF50129">
    <property type="entry name" value="GroES-like"/>
    <property type="match status" value="1"/>
</dbReference>
<dbReference type="RefSeq" id="WP_207701751.1">
    <property type="nucleotide sequence ID" value="NZ_JAFREL020000004.1"/>
</dbReference>
<accession>A0ABV0EUN5</accession>
<keyword evidence="8" id="KW-1185">Reference proteome</keyword>
<dbReference type="Pfam" id="PF00107">
    <property type="entry name" value="ADH_zinc_N"/>
    <property type="match status" value="1"/>
</dbReference>
<sequence>MKAVELVSIGYLTLVEKEKPSPKKGEVLLKIMACGICGSDIPRTFVTGSYHFPTVLGHEFSGEIVALGKEVPENYLGKKAAVFPLLPCNECEFCRSGNYAQCTNYNYFGSRTDGGFEEYLAVPLFNLVLLEDHVSFEEGAMVEPATVAQHVINKAQLTLGDSIVVFGAGPIGVMVAQWAKINGAAKVLLVDIDQTKVDFAKKLGFEFVCNSGEIPIEEFIQQTLDGKLADVAVEATGSSAAFDQCVQSIRAFGRVVLLGNPHSDMMLKQKTYDQFMRKEGTIVGMFNSIYDKIPKNEWQVTAQAIATGTLNLEPLITHKVAIEELIEAFNMVHEKKEFYNKVLMLHEDIL</sequence>